<reference evidence="2 3" key="1">
    <citation type="journal article" date="2014" name="Nat. Commun.">
        <title>Multiple recent horizontal transfers of a large genomic region in cheese making fungi.</title>
        <authorList>
            <person name="Cheeseman K."/>
            <person name="Ropars J."/>
            <person name="Renault P."/>
            <person name="Dupont J."/>
            <person name="Gouzy J."/>
            <person name="Branca A."/>
            <person name="Abraham A.L."/>
            <person name="Ceppi M."/>
            <person name="Conseiller E."/>
            <person name="Debuchy R."/>
            <person name="Malagnac F."/>
            <person name="Goarin A."/>
            <person name="Silar P."/>
            <person name="Lacoste S."/>
            <person name="Sallet E."/>
            <person name="Bensimon A."/>
            <person name="Giraud T."/>
            <person name="Brygoo Y."/>
        </authorList>
    </citation>
    <scope>NUCLEOTIDE SEQUENCE [LARGE SCALE GENOMIC DNA]</scope>
    <source>
        <strain evidence="3">FM 013</strain>
    </source>
</reference>
<evidence type="ECO:0000256" key="1">
    <source>
        <dbReference type="SAM" id="MobiDB-lite"/>
    </source>
</evidence>
<dbReference type="AlphaFoldDB" id="A0A0G4NUG4"/>
<name>A0A0G4NUG4_PENC3</name>
<evidence type="ECO:0000313" key="2">
    <source>
        <dbReference type="EMBL" id="CRL17737.1"/>
    </source>
</evidence>
<organism evidence="2 3">
    <name type="scientific">Penicillium camemberti (strain FM 013)</name>
    <dbReference type="NCBI Taxonomy" id="1429867"/>
    <lineage>
        <taxon>Eukaryota</taxon>
        <taxon>Fungi</taxon>
        <taxon>Dikarya</taxon>
        <taxon>Ascomycota</taxon>
        <taxon>Pezizomycotina</taxon>
        <taxon>Eurotiomycetes</taxon>
        <taxon>Eurotiomycetidae</taxon>
        <taxon>Eurotiales</taxon>
        <taxon>Aspergillaceae</taxon>
        <taxon>Penicillium</taxon>
    </lineage>
</organism>
<proteinExistence type="predicted"/>
<accession>A0A0G4NUG4</accession>
<gene>
    <name evidence="2" type="ORF">PCAMFM013_S001g000697</name>
</gene>
<dbReference type="Proteomes" id="UP000053732">
    <property type="component" value="Unassembled WGS sequence"/>
</dbReference>
<protein>
    <submittedName>
        <fullName evidence="2">Str. FM013</fullName>
    </submittedName>
</protein>
<evidence type="ECO:0000313" key="3">
    <source>
        <dbReference type="Proteomes" id="UP000053732"/>
    </source>
</evidence>
<keyword evidence="3" id="KW-1185">Reference proteome</keyword>
<feature type="region of interest" description="Disordered" evidence="1">
    <location>
        <begin position="142"/>
        <end position="238"/>
    </location>
</feature>
<dbReference type="EMBL" id="HG793134">
    <property type="protein sequence ID" value="CRL17737.1"/>
    <property type="molecule type" value="Genomic_DNA"/>
</dbReference>
<sequence>MLIVQLFCLAQSTKMHDIPINTILQTWYFTLRCERLEQMLVSMKEITTPFIPQQRLKLLRIDINHLDINSGITSPSVIRYFMPRTDTPKVEKIRPDPDWDWFLSQKGNFGKGTFRANYLLRRVFMDYQDSSVPEFWPYELDGTRSEEKENNEDPTVRGSGHPDNIKHDKVGDTKDNLDDKEVSEDKEGKSMDPEKHDESCKDDDNSKERGNRTRKPSDESHEKGDESESEKSDKEADGNHEMVIAKALDLNIRNYRTDDWLVYWTQTLYDLDLPDKTHGISIARSMELDHPHKCHAWALVDVILCGHDRPSTAELIALVNWGLRGMLHQLESLANETEPENVHLLNEVFPTMIIVFDQRYCARVLYGYFDGRFQVLFTPVLNFKEFAQVSSSSLDGYMGQIDKKKYYDMMHTLLRWAWPLCHHLTTIAQP</sequence>
<feature type="compositionally biased region" description="Basic and acidic residues" evidence="1">
    <location>
        <begin position="163"/>
        <end position="238"/>
    </location>
</feature>